<keyword evidence="12" id="KW-0443">Lipid metabolism</keyword>
<evidence type="ECO:0000256" key="9">
    <source>
        <dbReference type="ARBA" id="ARBA00022964"/>
    </source>
</evidence>
<dbReference type="InterPro" id="IPR037120">
    <property type="entry name" value="Haem_peroxidase_sf_animal"/>
</dbReference>
<reference evidence="15 16" key="1">
    <citation type="submission" date="2022-11" db="EMBL/GenBank/DDBJ databases">
        <title>Minimal conservation of predation-associated metabolite biosynthetic gene clusters underscores biosynthetic potential of Myxococcota including descriptions for ten novel species: Archangium lansinium sp. nov., Myxococcus landrumus sp. nov., Nannocystis bai.</title>
        <authorList>
            <person name="Ahearne A."/>
            <person name="Stevens C."/>
            <person name="Phillips K."/>
        </authorList>
    </citation>
    <scope>NUCLEOTIDE SEQUENCE [LARGE SCALE GENOMIC DNA]</scope>
    <source>
        <strain evidence="15 16">MIWBW</strain>
    </source>
</reference>
<feature type="compositionally biased region" description="Basic and acidic residues" evidence="14">
    <location>
        <begin position="76"/>
        <end position="89"/>
    </location>
</feature>
<evidence type="ECO:0000256" key="8">
    <source>
        <dbReference type="ARBA" id="ARBA00022832"/>
    </source>
</evidence>
<dbReference type="PROSITE" id="PS50292">
    <property type="entry name" value="PEROXIDASE_3"/>
    <property type="match status" value="1"/>
</dbReference>
<dbReference type="PRINTS" id="PR00457">
    <property type="entry name" value="ANPEROXIDASE"/>
</dbReference>
<evidence type="ECO:0000256" key="14">
    <source>
        <dbReference type="SAM" id="MobiDB-lite"/>
    </source>
</evidence>
<dbReference type="EMBL" id="JAPNKA010000001">
    <property type="protein sequence ID" value="MCY1078356.1"/>
    <property type="molecule type" value="Genomic_DNA"/>
</dbReference>
<keyword evidence="8" id="KW-0276">Fatty acid metabolism</keyword>
<evidence type="ECO:0000256" key="5">
    <source>
        <dbReference type="ARBA" id="ARBA00022723"/>
    </source>
</evidence>
<keyword evidence="9" id="KW-0223">Dioxygenase</keyword>
<dbReference type="PANTHER" id="PTHR11903">
    <property type="entry name" value="PROSTAGLANDIN G/H SYNTHASE"/>
    <property type="match status" value="1"/>
</dbReference>
<keyword evidence="13" id="KW-0275">Fatty acid biosynthesis</keyword>
<comment type="cofactor">
    <cofactor evidence="1">
        <name>Ca(2+)</name>
        <dbReference type="ChEBI" id="CHEBI:29108"/>
    </cofactor>
</comment>
<evidence type="ECO:0000313" key="16">
    <source>
        <dbReference type="Proteomes" id="UP001207654"/>
    </source>
</evidence>
<dbReference type="PANTHER" id="PTHR11903:SF11">
    <property type="entry name" value="ALPHA-DIOXYGENASE 1"/>
    <property type="match status" value="1"/>
</dbReference>
<dbReference type="RefSeq" id="WP_267537140.1">
    <property type="nucleotide sequence ID" value="NZ_JAPNKA010000001.1"/>
</dbReference>
<proteinExistence type="predicted"/>
<comment type="caution">
    <text evidence="15">The sequence shown here is derived from an EMBL/GenBank/DDBJ whole genome shotgun (WGS) entry which is preliminary data.</text>
</comment>
<keyword evidence="2" id="KW-0444">Lipid biosynthesis</keyword>
<evidence type="ECO:0000256" key="3">
    <source>
        <dbReference type="ARBA" id="ARBA00022559"/>
    </source>
</evidence>
<gene>
    <name evidence="15" type="ORF">OV287_28165</name>
</gene>
<sequence>MQTRTNTPVLDRFTSYALERISRRYPWYKQRKTLAILTLVALRRRLRAKNLYSTSMLAPPEPMAAPSDGSVSVLGRRPDGTRTDLKDPLMGAKDRRFGRNVQLDKVIPESGSALMTPNPREVSRILLARDTFKPAVTLNLLAAAWIQFQVHDWFEHALDADSKNDHSIPIEKHDTWHQQPMRVPRTLPISPGIAGKDPPSYVNKRTHWWDASQLYGDDPLVSDSLRSRVDGKLVIGADRLLPVDGNGIERTGMTQNWWLGLSLLHNLFTLEHNAICDRLKQAHPDLTDEELYRHAQHVNCALMAKIHTVEWTTAILGHPVLKIAMNVNWTGIANQKVSRLLKLTRDKEVLNGIPRSPTDHYGVDYAMTEEFAAVYRMHPLIPDQVPLRSLADPRFLRLKPIRELAGSGARKVQRESSMEDLFYSFGMTHPGAITLHNYPDFLRDHEPVGAQSVLPPRIDLATIDILRDRERGVPRYNDFRAALRMPRLKSFDQLTTNKTWQRELHGVYGDINRVDLMVGLYAEAPPPGFGFSDTAFRIFILMASRRLKSDRFFTTEYNEQNYTRAGLDWVDQNTMGTVLARHYPELAPVLANVDNAFAPWVRVGAAGR</sequence>
<dbReference type="GO" id="GO:0004601">
    <property type="term" value="F:peroxidase activity"/>
    <property type="evidence" value="ECO:0007669"/>
    <property type="project" value="UniProtKB-KW"/>
</dbReference>
<dbReference type="Proteomes" id="UP001207654">
    <property type="component" value="Unassembled WGS sequence"/>
</dbReference>
<dbReference type="InterPro" id="IPR019791">
    <property type="entry name" value="Haem_peroxidase_animal"/>
</dbReference>
<evidence type="ECO:0000256" key="11">
    <source>
        <dbReference type="ARBA" id="ARBA00023004"/>
    </source>
</evidence>
<dbReference type="Gene3D" id="1.10.640.10">
    <property type="entry name" value="Haem peroxidase domain superfamily, animal type"/>
    <property type="match status" value="1"/>
</dbReference>
<protein>
    <submittedName>
        <fullName evidence="15">Peroxidase</fullName>
    </submittedName>
</protein>
<keyword evidence="6" id="KW-0925">Oxylipin biosynthesis</keyword>
<evidence type="ECO:0000313" key="15">
    <source>
        <dbReference type="EMBL" id="MCY1078356.1"/>
    </source>
</evidence>
<evidence type="ECO:0000256" key="4">
    <source>
        <dbReference type="ARBA" id="ARBA00022617"/>
    </source>
</evidence>
<keyword evidence="11" id="KW-0408">Iron</keyword>
<accession>A0ABT4A9V2</accession>
<keyword evidence="3 15" id="KW-0575">Peroxidase</keyword>
<evidence type="ECO:0000256" key="7">
    <source>
        <dbReference type="ARBA" id="ARBA00022821"/>
    </source>
</evidence>
<keyword evidence="10" id="KW-0560">Oxidoreductase</keyword>
<feature type="region of interest" description="Disordered" evidence="14">
    <location>
        <begin position="59"/>
        <end position="89"/>
    </location>
</feature>
<keyword evidence="7" id="KW-0611">Plant defense</keyword>
<dbReference type="InterPro" id="IPR010255">
    <property type="entry name" value="Haem_peroxidase_sf"/>
</dbReference>
<organism evidence="15 16">
    <name type="scientific">Archangium lansingense</name>
    <dbReference type="NCBI Taxonomy" id="2995310"/>
    <lineage>
        <taxon>Bacteria</taxon>
        <taxon>Pseudomonadati</taxon>
        <taxon>Myxococcota</taxon>
        <taxon>Myxococcia</taxon>
        <taxon>Myxococcales</taxon>
        <taxon>Cystobacterineae</taxon>
        <taxon>Archangiaceae</taxon>
        <taxon>Archangium</taxon>
    </lineage>
</organism>
<dbReference type="CDD" id="cd09818">
    <property type="entry name" value="PIOX_like"/>
    <property type="match status" value="1"/>
</dbReference>
<evidence type="ECO:0000256" key="13">
    <source>
        <dbReference type="ARBA" id="ARBA00023160"/>
    </source>
</evidence>
<evidence type="ECO:0000256" key="10">
    <source>
        <dbReference type="ARBA" id="ARBA00023002"/>
    </source>
</evidence>
<dbReference type="InterPro" id="IPR034815">
    <property type="entry name" value="A_dioxygenase"/>
</dbReference>
<keyword evidence="16" id="KW-1185">Reference proteome</keyword>
<keyword evidence="5" id="KW-0479">Metal-binding</keyword>
<evidence type="ECO:0000256" key="2">
    <source>
        <dbReference type="ARBA" id="ARBA00022516"/>
    </source>
</evidence>
<dbReference type="Pfam" id="PF03098">
    <property type="entry name" value="An_peroxidase"/>
    <property type="match status" value="1"/>
</dbReference>
<evidence type="ECO:0000256" key="6">
    <source>
        <dbReference type="ARBA" id="ARBA00022767"/>
    </source>
</evidence>
<dbReference type="SUPFAM" id="SSF48113">
    <property type="entry name" value="Heme-dependent peroxidases"/>
    <property type="match status" value="1"/>
</dbReference>
<keyword evidence="4" id="KW-0349">Heme</keyword>
<evidence type="ECO:0000256" key="12">
    <source>
        <dbReference type="ARBA" id="ARBA00023098"/>
    </source>
</evidence>
<name>A0ABT4A9V2_9BACT</name>
<dbReference type="InterPro" id="IPR050783">
    <property type="entry name" value="Oxylipin_biosynth_metab"/>
</dbReference>
<evidence type="ECO:0000256" key="1">
    <source>
        <dbReference type="ARBA" id="ARBA00001913"/>
    </source>
</evidence>